<comment type="catalytic activity">
    <reaction evidence="3">
        <text>alpha-L-fucose = beta-L-fucose</text>
        <dbReference type="Rhea" id="RHEA:25580"/>
        <dbReference type="ChEBI" id="CHEBI:42548"/>
        <dbReference type="ChEBI" id="CHEBI:42589"/>
        <dbReference type="EC" id="5.1.3.29"/>
    </reaction>
</comment>
<dbReference type="GO" id="GO:0036373">
    <property type="term" value="F:L-fucose mutarotase activity"/>
    <property type="evidence" value="ECO:0007669"/>
    <property type="project" value="UniProtKB-EC"/>
</dbReference>
<gene>
    <name evidence="4" type="ORF">V5R04_12410</name>
</gene>
<dbReference type="SUPFAM" id="SSF102546">
    <property type="entry name" value="RbsD-like"/>
    <property type="match status" value="1"/>
</dbReference>
<evidence type="ECO:0000256" key="2">
    <source>
        <dbReference type="ARBA" id="ARBA00023235"/>
    </source>
</evidence>
<dbReference type="InterPro" id="IPR050443">
    <property type="entry name" value="RbsD/FucU_mutarotase"/>
</dbReference>
<comment type="catalytic activity">
    <reaction evidence="1">
        <text>beta-D-ribopyranose = beta-D-ribofuranose</text>
        <dbReference type="Rhea" id="RHEA:25432"/>
        <dbReference type="ChEBI" id="CHEBI:27476"/>
        <dbReference type="ChEBI" id="CHEBI:47002"/>
        <dbReference type="EC" id="5.4.99.62"/>
    </reaction>
</comment>
<dbReference type="EMBL" id="CP146203">
    <property type="protein sequence ID" value="XBH21008.1"/>
    <property type="molecule type" value="Genomic_DNA"/>
</dbReference>
<name>A0AAU7DT90_9MICO</name>
<accession>A0AAU7DT90</accession>
<dbReference type="GO" id="GO:0042806">
    <property type="term" value="F:fucose binding"/>
    <property type="evidence" value="ECO:0007669"/>
    <property type="project" value="TreeGrafter"/>
</dbReference>
<organism evidence="4">
    <name type="scientific">Jonesiaceae bacterium BS-20</name>
    <dbReference type="NCBI Taxonomy" id="3120821"/>
    <lineage>
        <taxon>Bacteria</taxon>
        <taxon>Bacillati</taxon>
        <taxon>Actinomycetota</taxon>
        <taxon>Actinomycetes</taxon>
        <taxon>Micrococcales</taxon>
        <taxon>Jonesiaceae</taxon>
    </lineage>
</organism>
<dbReference type="InterPro" id="IPR023750">
    <property type="entry name" value="RbsD-like_sf"/>
</dbReference>
<dbReference type="GO" id="GO:0006004">
    <property type="term" value="P:fucose metabolic process"/>
    <property type="evidence" value="ECO:0007669"/>
    <property type="project" value="TreeGrafter"/>
</dbReference>
<dbReference type="PANTHER" id="PTHR31690:SF4">
    <property type="entry name" value="FUCOSE MUTAROTASE"/>
    <property type="match status" value="1"/>
</dbReference>
<dbReference type="PANTHER" id="PTHR31690">
    <property type="entry name" value="FUCOSE MUTAROTASE"/>
    <property type="match status" value="1"/>
</dbReference>
<reference evidence="4" key="1">
    <citation type="submission" date="2024-02" db="EMBL/GenBank/DDBJ databases">
        <title>Tomenella chthoni gen. nov. sp. nov., a member of the family Jonesiaceae isolated from bat guano.</title>
        <authorList>
            <person name="Miller S.L."/>
            <person name="King J."/>
            <person name="Sankaranarayanan K."/>
            <person name="Lawson P.A."/>
        </authorList>
    </citation>
    <scope>NUCLEOTIDE SEQUENCE</scope>
    <source>
        <strain evidence="4">BS-20</strain>
    </source>
</reference>
<dbReference type="AlphaFoldDB" id="A0AAU7DT90"/>
<protein>
    <submittedName>
        <fullName evidence="4">RbsD/FucU domain-containing protein</fullName>
    </submittedName>
</protein>
<keyword evidence="2" id="KW-0413">Isomerase</keyword>
<evidence type="ECO:0000256" key="1">
    <source>
        <dbReference type="ARBA" id="ARBA00000223"/>
    </source>
</evidence>
<dbReference type="Pfam" id="PF05025">
    <property type="entry name" value="RbsD_FucU"/>
    <property type="match status" value="1"/>
</dbReference>
<evidence type="ECO:0000313" key="4">
    <source>
        <dbReference type="EMBL" id="XBH21008.1"/>
    </source>
</evidence>
<proteinExistence type="predicted"/>
<dbReference type="InterPro" id="IPR007721">
    <property type="entry name" value="RbsD_FucU"/>
</dbReference>
<dbReference type="Gene3D" id="3.40.1650.10">
    <property type="entry name" value="RbsD-like domain"/>
    <property type="match status" value="1"/>
</dbReference>
<sequence>MLIGISPLITPDMLWTIAAMGHGDVLAVVDRNYPSYGLHARVHNSPGVDTTTMITELLALFPLDEYVHNPVKAMVPDDDLNATIKSHSALAAPLLDLAGRKRAPDPVPRTKFYEEAKSAFAVIMTGDDRPFSCFLLTKGVV</sequence>
<evidence type="ECO:0000256" key="3">
    <source>
        <dbReference type="ARBA" id="ARBA00036324"/>
    </source>
</evidence>
<dbReference type="GO" id="GO:0062193">
    <property type="term" value="F:D-ribose pyranase activity"/>
    <property type="evidence" value="ECO:0007669"/>
    <property type="project" value="UniProtKB-EC"/>
</dbReference>